<keyword evidence="5" id="KW-0547">Nucleotide-binding</keyword>
<keyword evidence="5" id="KW-0347">Helicase</keyword>
<organism evidence="5">
    <name type="scientific">plant metagenome</name>
    <dbReference type="NCBI Taxonomy" id="1297885"/>
    <lineage>
        <taxon>unclassified sequences</taxon>
        <taxon>metagenomes</taxon>
        <taxon>organismal metagenomes</taxon>
    </lineage>
</organism>
<dbReference type="SUPFAM" id="SSF52980">
    <property type="entry name" value="Restriction endonuclease-like"/>
    <property type="match status" value="1"/>
</dbReference>
<dbReference type="InterPro" id="IPR045055">
    <property type="entry name" value="DNA2/NAM7-like"/>
</dbReference>
<name>A0A484VGL4_9ZZZZ</name>
<feature type="domain" description="DNA2/NAM7 helicase-like C-terminal" evidence="3">
    <location>
        <begin position="894"/>
        <end position="1086"/>
    </location>
</feature>
<dbReference type="Pfam" id="PF13087">
    <property type="entry name" value="AAA_12"/>
    <property type="match status" value="1"/>
</dbReference>
<accession>A0A484VGL4</accession>
<dbReference type="FunFam" id="3.40.50.300:FF:002063">
    <property type="entry name" value="DNA helicase related protein"/>
    <property type="match status" value="1"/>
</dbReference>
<gene>
    <name evidence="5" type="ORF">RAN3_2689</name>
</gene>
<evidence type="ECO:0000259" key="4">
    <source>
        <dbReference type="Pfam" id="PF18741"/>
    </source>
</evidence>
<reference evidence="5" key="1">
    <citation type="submission" date="2019-03" db="EMBL/GenBank/DDBJ databases">
        <authorList>
            <person name="Danneels B."/>
        </authorList>
    </citation>
    <scope>NUCLEOTIDE SEQUENCE</scope>
</reference>
<evidence type="ECO:0000259" key="3">
    <source>
        <dbReference type="Pfam" id="PF13087"/>
    </source>
</evidence>
<sequence>MLKVRSEAQAFVEEQGANLLFLAIGFLHWYESDSSEEARRAPLILVPCMLVRKSALELFHLEPTGDDVQVNMSLAAKLRTDFGIVLPMPDADHDGDAASWTQYLSDVEQAVARQPRWRVKTDDVVLGFFSFGKFLMYKDLDPDTWPHDRQPSEHAVMRRLICEGFGGDPAAYDEDVHIDDVITPGEVHFVKDADSSQTQAILEVRQGRNLVIQGPPGTGKSQTITNLIAELIGQNKTVLFVAEKMAALEVVKRRLDECHLGDAVLELHSHRATKTAVLHELRRSLEQGRPVVESGERDLQQLRRVQDELNAYCDAVATAVGRTQMPFSSVLGRLLALKRQCPDLTPLAVPAMADWTEQDHADAGELVNSMTLILSVLGRPTASALWGSQHTVFTPVEENRASEALAHGAAALEALLASANALSERLQLTAPASLHDVDVVCRAAKRAAEAPKLTGVQLSTGDWQARRDAIKALTDAGAGMSAERARWDATLIEAAWEQDLLPTRQSLARLGSKWWRGVSGDWRTAKRTLQGLAKGELPGEPVQLLAIADSVLAYQRHREAYEAHASLGQALFGAQWQGERSDWDVLDRISQWVIALHDEVGKGDMPQGIVDFLSGHQDASGLGEMAVATEANVKRLTLAVEAATHALALPASAWNEHPLQQLAERLKQWRQQLPQLHQMARFNALAEKFNVAGMQAVLATARDCDQSETLVPLLDISWYDSLVRRAYKDLPILARFDRLEHEHRIQRFRSLDLASIEHAQTRLATAIWQRKPSINQPGEIAVLRTEINKKRKHLPIRQLIDRAGRAIQQLKPVFMMSPMSIANFLPPAKVDFDVVIFDEASQVKAVDALGAILRGKQVIVVGDTRQMPPTDFFSRDMEQEEETETADMESILSLFKAKGCNERYLRWHYRSRHESLIAVSNVEFYDSKLVVFPAAGNTPHATGISFRHLPEALYDRGKTRSNPGEAKAVAEAVLHHARTTPHLSLGVATFSVAQRDRIEEELELLRRLRPETESFFAAHPSEPFFVKNLENIQGDERDAMFISIGYGRNESGRIAKEFGPLNRDGGHRRLNVLITRAKMAMTVFSNFRGDDLELDASAKHGVRALKNLLIYAETRELTVSTETGKATDSPFEDQVLRSLQDRGYRVEPQVGTAGYFIDLAVRDPEMPGRYVLAIECDGAAYHSAKSARDRDRLRQGVLEGLGWRFHRIWSTDWFRNAGHETDRVVEAIESARVALAERDIAQPEVGSDTVVPAAAEWAASATLEREQADQPSGPDHVVPYTAAALPFQHAGDIVAAPLHVLRDLAKQIVDIEAPVHIDVVTRRLMAAHRVSRAGARVVARVKDAVDAATREYGWVQQNGFILRPGQCNGNESIPVRSRSLLPTAERKIELISPEEIRTALLKTVDVAFSIGPADLVAEVARALGFGRATANITAQIESQLSVLLSTEALRKVEDGRVASAEPTCAT</sequence>
<evidence type="ECO:0000313" key="5">
    <source>
        <dbReference type="EMBL" id="VFR96914.1"/>
    </source>
</evidence>
<feature type="domain" description="DNA2/NAM7 helicase helicase" evidence="2">
    <location>
        <begin position="194"/>
        <end position="257"/>
    </location>
</feature>
<dbReference type="InterPro" id="IPR025103">
    <property type="entry name" value="DUF4011"/>
</dbReference>
<feature type="domain" description="Restriction endonuclease type II-like" evidence="4">
    <location>
        <begin position="1131"/>
        <end position="1228"/>
    </location>
</feature>
<protein>
    <submittedName>
        <fullName evidence="5">DNA helicase related protein</fullName>
    </submittedName>
</protein>
<keyword evidence="5" id="KW-0067">ATP-binding</keyword>
<dbReference type="InterPro" id="IPR049468">
    <property type="entry name" value="Restrct_endonuc-II-like_dom"/>
</dbReference>
<dbReference type="Gene3D" id="3.40.50.300">
    <property type="entry name" value="P-loop containing nucleotide triphosphate hydrolases"/>
    <property type="match status" value="3"/>
</dbReference>
<dbReference type="Pfam" id="PF13086">
    <property type="entry name" value="AAA_11"/>
    <property type="match status" value="2"/>
</dbReference>
<dbReference type="GO" id="GO:0004386">
    <property type="term" value="F:helicase activity"/>
    <property type="evidence" value="ECO:0007669"/>
    <property type="project" value="UniProtKB-KW"/>
</dbReference>
<dbReference type="Pfam" id="PF13195">
    <property type="entry name" value="DUF4011"/>
    <property type="match status" value="1"/>
</dbReference>
<dbReference type="PANTHER" id="PTHR10887:SF530">
    <property type="entry name" value="SUPERFAMILY I DNA HELICASES"/>
    <property type="match status" value="1"/>
</dbReference>
<feature type="domain" description="DNA2/NAM7 helicase helicase" evidence="2">
    <location>
        <begin position="831"/>
        <end position="870"/>
    </location>
</feature>
<dbReference type="SUPFAM" id="SSF52540">
    <property type="entry name" value="P-loop containing nucleoside triphosphate hydrolases"/>
    <property type="match status" value="1"/>
</dbReference>
<evidence type="ECO:0000259" key="1">
    <source>
        <dbReference type="Pfam" id="PF11784"/>
    </source>
</evidence>
<dbReference type="InterPro" id="IPR041677">
    <property type="entry name" value="DNA2/NAM7_AAA_11"/>
</dbReference>
<evidence type="ECO:0000259" key="2">
    <source>
        <dbReference type="Pfam" id="PF13086"/>
    </source>
</evidence>
<dbReference type="Pfam" id="PF11784">
    <property type="entry name" value="DUF3320"/>
    <property type="match status" value="1"/>
</dbReference>
<dbReference type="InterPro" id="IPR021754">
    <property type="entry name" value="DUF3320"/>
</dbReference>
<keyword evidence="5" id="KW-0378">Hydrolase</keyword>
<dbReference type="FunFam" id="3.40.960.10:FF:000002">
    <property type="entry name" value="DNA helicase related protein"/>
    <property type="match status" value="1"/>
</dbReference>
<feature type="domain" description="DUF3320" evidence="1">
    <location>
        <begin position="1296"/>
        <end position="1338"/>
    </location>
</feature>
<dbReference type="Pfam" id="PF18741">
    <property type="entry name" value="MTES_1575"/>
    <property type="match status" value="1"/>
</dbReference>
<proteinExistence type="predicted"/>
<dbReference type="InterPro" id="IPR027417">
    <property type="entry name" value="P-loop_NTPase"/>
</dbReference>
<dbReference type="EMBL" id="CAADIO010000050">
    <property type="protein sequence ID" value="VFR96914.1"/>
    <property type="molecule type" value="Genomic_DNA"/>
</dbReference>
<dbReference type="InterPro" id="IPR041679">
    <property type="entry name" value="DNA2/NAM7-like_C"/>
</dbReference>
<dbReference type="InterPro" id="IPR011335">
    <property type="entry name" value="Restrct_endonuc-II-like"/>
</dbReference>
<dbReference type="Gene3D" id="3.40.960.10">
    <property type="entry name" value="VSR Endonuclease"/>
    <property type="match status" value="1"/>
</dbReference>
<dbReference type="PANTHER" id="PTHR10887">
    <property type="entry name" value="DNA2/NAM7 HELICASE FAMILY"/>
    <property type="match status" value="1"/>
</dbReference>